<dbReference type="InterPro" id="IPR050900">
    <property type="entry name" value="Transposase_IS3/IS150/IS904"/>
</dbReference>
<reference evidence="5" key="1">
    <citation type="journal article" date="2019" name="Int. J. Syst. Evol. Microbiol.">
        <title>The Global Catalogue of Microorganisms (GCM) 10K type strain sequencing project: providing services to taxonomists for standard genome sequencing and annotation.</title>
        <authorList>
            <consortium name="The Broad Institute Genomics Platform"/>
            <consortium name="The Broad Institute Genome Sequencing Center for Infectious Disease"/>
            <person name="Wu L."/>
            <person name="Ma J."/>
        </authorList>
    </citation>
    <scope>NUCLEOTIDE SEQUENCE [LARGE SCALE GENOMIC DNA]</scope>
    <source>
        <strain evidence="5">KCTC 52449</strain>
    </source>
</reference>
<dbReference type="RefSeq" id="WP_377908393.1">
    <property type="nucleotide sequence ID" value="NZ_JBHRSX010000068.1"/>
</dbReference>
<evidence type="ECO:0000259" key="3">
    <source>
        <dbReference type="PROSITE" id="PS50994"/>
    </source>
</evidence>
<organism evidence="4 5">
    <name type="scientific">Alteromonas oceani</name>
    <dbReference type="NCBI Taxonomy" id="2071609"/>
    <lineage>
        <taxon>Bacteria</taxon>
        <taxon>Pseudomonadati</taxon>
        <taxon>Pseudomonadota</taxon>
        <taxon>Gammaproteobacteria</taxon>
        <taxon>Alteromonadales</taxon>
        <taxon>Alteromonadaceae</taxon>
        <taxon>Alteromonas/Salinimonas group</taxon>
        <taxon>Alteromonas</taxon>
    </lineage>
</organism>
<name>A0ABV7K3Q5_9ALTE</name>
<feature type="domain" description="Integrase catalytic" evidence="3">
    <location>
        <begin position="298"/>
        <end position="464"/>
    </location>
</feature>
<gene>
    <name evidence="4" type="ORF">ACFOEW_15560</name>
</gene>
<comment type="caution">
    <text evidence="4">The sequence shown here is derived from an EMBL/GenBank/DDBJ whole genome shotgun (WGS) entry which is preliminary data.</text>
</comment>
<comment type="similarity">
    <text evidence="1">Belongs to the transposase 8 family.</text>
</comment>
<sequence>MRHYPEELKKTAINKLIESGLSLRQFAQREGISLSTLYSWRVKYTEADFSLTKSNTPENWTAEQKFSAVIETAAMSEVEVSEYCRKKGLFPEQIQQWKQSCISGNQSEADKRKQQAQERKADKKRIKELEKELKRKDAALAETAALLVPQKKVKCLLGGRRGQLTTFSDRQYYVSLVDEAVSSGARKHKACDIIGLSLRTLQRLWDADGVCADKRPEAVRPTPTNKLTEVEQQAILDICNEERFANLPPSQIVPILADEGIYLGSESSFYRILKANNQLTHRGKAKPKGTIAKPDGFTATGPCEVWTWDISYCPSTVIGRFFYLYMIIDIFSRKVVGWEVYDCESDEHAANLLERTLWSEKCVSEEIILHSDNGSPMKSLTMQAKMIEMGVIGSRSRPGVSNDNPYSESLFRTVKYCHRWPSEGFKSLEEARAWVRDFVRWYNTEHRHSRIKFVTPEQRHKGEDQQILAERAELYAKAKVKNPSRWSGETRNWDKIGSVELNPESKKEAA</sequence>
<dbReference type="InterPro" id="IPR009057">
    <property type="entry name" value="Homeodomain-like_sf"/>
</dbReference>
<dbReference type="PANTHER" id="PTHR46889">
    <property type="entry name" value="TRANSPOSASE INSF FOR INSERTION SEQUENCE IS3B-RELATED"/>
    <property type="match status" value="1"/>
</dbReference>
<dbReference type="EMBL" id="JBHRSX010000068">
    <property type="protein sequence ID" value="MFC3203228.1"/>
    <property type="molecule type" value="Genomic_DNA"/>
</dbReference>
<dbReference type="SUPFAM" id="SSF46689">
    <property type="entry name" value="Homeodomain-like"/>
    <property type="match status" value="1"/>
</dbReference>
<dbReference type="SUPFAM" id="SSF53098">
    <property type="entry name" value="Ribonuclease H-like"/>
    <property type="match status" value="1"/>
</dbReference>
<dbReference type="InterPro" id="IPR048020">
    <property type="entry name" value="Transpos_IS3"/>
</dbReference>
<dbReference type="Gene3D" id="3.30.420.10">
    <property type="entry name" value="Ribonuclease H-like superfamily/Ribonuclease H"/>
    <property type="match status" value="1"/>
</dbReference>
<dbReference type="InterPro" id="IPR002514">
    <property type="entry name" value="Transposase_8"/>
</dbReference>
<dbReference type="PROSITE" id="PS50994">
    <property type="entry name" value="INTEGRASE"/>
    <property type="match status" value="1"/>
</dbReference>
<dbReference type="InterPro" id="IPR012337">
    <property type="entry name" value="RNaseH-like_sf"/>
</dbReference>
<dbReference type="Pfam" id="PF00665">
    <property type="entry name" value="rve"/>
    <property type="match status" value="1"/>
</dbReference>
<dbReference type="Proteomes" id="UP001595477">
    <property type="component" value="Unassembled WGS sequence"/>
</dbReference>
<dbReference type="PANTHER" id="PTHR46889:SF4">
    <property type="entry name" value="TRANSPOSASE INSO FOR INSERTION SEQUENCE ELEMENT IS911B-RELATED"/>
    <property type="match status" value="1"/>
</dbReference>
<keyword evidence="5" id="KW-1185">Reference proteome</keyword>
<protein>
    <submittedName>
        <fullName evidence="4">IS3 family transposase</fullName>
    </submittedName>
</protein>
<dbReference type="NCBIfam" id="NF033516">
    <property type="entry name" value="transpos_IS3"/>
    <property type="match status" value="1"/>
</dbReference>
<keyword evidence="2" id="KW-0175">Coiled coil</keyword>
<dbReference type="InterPro" id="IPR036397">
    <property type="entry name" value="RNaseH_sf"/>
</dbReference>
<evidence type="ECO:0000256" key="2">
    <source>
        <dbReference type="SAM" id="Coils"/>
    </source>
</evidence>
<evidence type="ECO:0000313" key="4">
    <source>
        <dbReference type="EMBL" id="MFC3203228.1"/>
    </source>
</evidence>
<accession>A0ABV7K3Q5</accession>
<proteinExistence type="inferred from homology"/>
<evidence type="ECO:0000256" key="1">
    <source>
        <dbReference type="ARBA" id="ARBA00009964"/>
    </source>
</evidence>
<dbReference type="InterPro" id="IPR001584">
    <property type="entry name" value="Integrase_cat-core"/>
</dbReference>
<evidence type="ECO:0000313" key="5">
    <source>
        <dbReference type="Proteomes" id="UP001595477"/>
    </source>
</evidence>
<feature type="coiled-coil region" evidence="2">
    <location>
        <begin position="112"/>
        <end position="146"/>
    </location>
</feature>
<dbReference type="Pfam" id="PF01527">
    <property type="entry name" value="HTH_Tnp_1"/>
    <property type="match status" value="2"/>
</dbReference>